<keyword evidence="2" id="KW-1185">Reference proteome</keyword>
<sequence length="89" mass="10611">MNADKRMTIKLNNHLVENQSGKNVRQIVNNVAFFLRDVRFTMEMFNELEALRKFNERTISDMNTKRTNCLLIELDKRSKQLHNVSTFSY</sequence>
<organism evidence="1 2">
    <name type="scientific">Clunio marinus</name>
    <dbReference type="NCBI Taxonomy" id="568069"/>
    <lineage>
        <taxon>Eukaryota</taxon>
        <taxon>Metazoa</taxon>
        <taxon>Ecdysozoa</taxon>
        <taxon>Arthropoda</taxon>
        <taxon>Hexapoda</taxon>
        <taxon>Insecta</taxon>
        <taxon>Pterygota</taxon>
        <taxon>Neoptera</taxon>
        <taxon>Endopterygota</taxon>
        <taxon>Diptera</taxon>
        <taxon>Nematocera</taxon>
        <taxon>Chironomoidea</taxon>
        <taxon>Chironomidae</taxon>
        <taxon>Clunio</taxon>
    </lineage>
</organism>
<dbReference type="EMBL" id="CVRI01000048">
    <property type="protein sequence ID" value="CRK99059.1"/>
    <property type="molecule type" value="Genomic_DNA"/>
</dbReference>
<evidence type="ECO:0000313" key="2">
    <source>
        <dbReference type="Proteomes" id="UP000183832"/>
    </source>
</evidence>
<gene>
    <name evidence="1" type="ORF">CLUMA_CG012284</name>
</gene>
<proteinExistence type="predicted"/>
<protein>
    <submittedName>
        <fullName evidence="1">CLUMA_CG012284, isoform A</fullName>
    </submittedName>
</protein>
<accession>A0A1J1IFS5</accession>
<dbReference type="AlphaFoldDB" id="A0A1J1IFS5"/>
<evidence type="ECO:0000313" key="1">
    <source>
        <dbReference type="EMBL" id="CRK99059.1"/>
    </source>
</evidence>
<reference evidence="1 2" key="1">
    <citation type="submission" date="2015-04" db="EMBL/GenBank/DDBJ databases">
        <authorList>
            <person name="Syromyatnikov M.Y."/>
            <person name="Popov V.N."/>
        </authorList>
    </citation>
    <scope>NUCLEOTIDE SEQUENCE [LARGE SCALE GENOMIC DNA]</scope>
</reference>
<name>A0A1J1IFS5_9DIPT</name>
<dbReference type="Proteomes" id="UP000183832">
    <property type="component" value="Unassembled WGS sequence"/>
</dbReference>